<accession>J4CDE9</accession>
<feature type="signal peptide" evidence="1">
    <location>
        <begin position="1"/>
        <end position="17"/>
    </location>
</feature>
<dbReference type="OrthoDB" id="10348125at2759"/>
<protein>
    <recommendedName>
        <fullName evidence="4">Signal peptide containing protein</fullName>
    </recommendedName>
</protein>
<gene>
    <name evidence="2" type="ORF">TOT_030000283</name>
</gene>
<dbReference type="AlphaFoldDB" id="J4CDE9"/>
<dbReference type="Proteomes" id="UP000003786">
    <property type="component" value="Chromosome 3"/>
</dbReference>
<name>J4CDE9_THEOR</name>
<reference evidence="2 3" key="1">
    <citation type="journal article" date="2012" name="MBio">
        <title>Comparative genome analysis of three eukaryotic parasites with differing abilities to transform leukocytes reveals key mediators of Theileria-induced leukocyte transformation.</title>
        <authorList>
            <person name="Hayashida K."/>
            <person name="Hara Y."/>
            <person name="Abe T."/>
            <person name="Yamasaki C."/>
            <person name="Toyoda A."/>
            <person name="Kosuge T."/>
            <person name="Suzuki Y."/>
            <person name="Sato Y."/>
            <person name="Kawashima S."/>
            <person name="Katayama T."/>
            <person name="Wakaguri H."/>
            <person name="Inoue N."/>
            <person name="Homma K."/>
            <person name="Tada-Umezaki M."/>
            <person name="Yagi Y."/>
            <person name="Fujii Y."/>
            <person name="Habara T."/>
            <person name="Kanehisa M."/>
            <person name="Watanabe H."/>
            <person name="Ito K."/>
            <person name="Gojobori T."/>
            <person name="Sugawara H."/>
            <person name="Imanishi T."/>
            <person name="Weir W."/>
            <person name="Gardner M."/>
            <person name="Pain A."/>
            <person name="Shiels B."/>
            <person name="Hattori M."/>
            <person name="Nene V."/>
            <person name="Sugimoto C."/>
        </authorList>
    </citation>
    <scope>NUCLEOTIDE SEQUENCE [LARGE SCALE GENOMIC DNA]</scope>
    <source>
        <strain evidence="2 3">Shintoku</strain>
    </source>
</reference>
<evidence type="ECO:0000256" key="1">
    <source>
        <dbReference type="SAM" id="SignalP"/>
    </source>
</evidence>
<keyword evidence="1" id="KW-0732">Signal</keyword>
<dbReference type="KEGG" id="tot:TOT_030000283"/>
<feature type="chain" id="PRO_5003777915" description="Signal peptide containing protein" evidence="1">
    <location>
        <begin position="18"/>
        <end position="161"/>
    </location>
</feature>
<proteinExistence type="predicted"/>
<evidence type="ECO:0000313" key="3">
    <source>
        <dbReference type="Proteomes" id="UP000003786"/>
    </source>
</evidence>
<dbReference type="VEuPathDB" id="PiroplasmaDB:TOT_030000283"/>
<keyword evidence="3" id="KW-1185">Reference proteome</keyword>
<dbReference type="EMBL" id="AP011948">
    <property type="protein sequence ID" value="BAM41022.1"/>
    <property type="molecule type" value="Genomic_DNA"/>
</dbReference>
<dbReference type="GeneID" id="20715474"/>
<organism evidence="2 3">
    <name type="scientific">Theileria orientalis strain Shintoku</name>
    <dbReference type="NCBI Taxonomy" id="869250"/>
    <lineage>
        <taxon>Eukaryota</taxon>
        <taxon>Sar</taxon>
        <taxon>Alveolata</taxon>
        <taxon>Apicomplexa</taxon>
        <taxon>Aconoidasida</taxon>
        <taxon>Piroplasmida</taxon>
        <taxon>Theileriidae</taxon>
        <taxon>Theileria</taxon>
    </lineage>
</organism>
<evidence type="ECO:0000313" key="2">
    <source>
        <dbReference type="EMBL" id="BAM41022.1"/>
    </source>
</evidence>
<sequence length="161" mass="18511">MKILALLMCIAVQRVISRPITLMLPCDEIDLQDINITTKGQILVNSATQIYEATEGNMIHKIMFYNQILYSAERNDTATMRKVFVEATKTDTLMAIETKYPNGLDMQYFRIDGHDAIKITFLQTTAQNVKIAKTNMKSKKTKTYVWRAEHVGTKKCTKRRN</sequence>
<evidence type="ECO:0008006" key="4">
    <source>
        <dbReference type="Google" id="ProtNLM"/>
    </source>
</evidence>
<dbReference type="RefSeq" id="XP_009691323.1">
    <property type="nucleotide sequence ID" value="XM_009693028.1"/>
</dbReference>